<dbReference type="InterPro" id="IPR050090">
    <property type="entry name" value="Tyrosine_recombinase_XerCD"/>
</dbReference>
<dbReference type="InterPro" id="IPR002104">
    <property type="entry name" value="Integrase_catalytic"/>
</dbReference>
<evidence type="ECO:0000313" key="5">
    <source>
        <dbReference type="EMBL" id="KWT70706.1"/>
    </source>
</evidence>
<dbReference type="GO" id="GO:0006310">
    <property type="term" value="P:DNA recombination"/>
    <property type="evidence" value="ECO:0007669"/>
    <property type="project" value="UniProtKB-KW"/>
</dbReference>
<dbReference type="Pfam" id="PF00589">
    <property type="entry name" value="Phage_integrase"/>
    <property type="match status" value="1"/>
</dbReference>
<dbReference type="PATRIC" id="fig|121290.4.peg.3451"/>
<dbReference type="OrthoDB" id="6388170at2"/>
<dbReference type="InterPro" id="IPR013762">
    <property type="entry name" value="Integrase-like_cat_sf"/>
</dbReference>
<feature type="region of interest" description="Disordered" evidence="3">
    <location>
        <begin position="385"/>
        <end position="404"/>
    </location>
</feature>
<evidence type="ECO:0000256" key="2">
    <source>
        <dbReference type="ARBA" id="ARBA00023172"/>
    </source>
</evidence>
<name>A0A109BKX0_HYPSL</name>
<organism evidence="5 6">
    <name type="scientific">Hyphomicrobium sulfonivorans</name>
    <dbReference type="NCBI Taxonomy" id="121290"/>
    <lineage>
        <taxon>Bacteria</taxon>
        <taxon>Pseudomonadati</taxon>
        <taxon>Pseudomonadota</taxon>
        <taxon>Alphaproteobacteria</taxon>
        <taxon>Hyphomicrobiales</taxon>
        <taxon>Hyphomicrobiaceae</taxon>
        <taxon>Hyphomicrobium</taxon>
    </lineage>
</organism>
<dbReference type="AlphaFoldDB" id="A0A109BKX0"/>
<dbReference type="RefSeq" id="WP_068459823.1">
    <property type="nucleotide sequence ID" value="NZ_LMTR01000028.1"/>
</dbReference>
<proteinExistence type="predicted"/>
<evidence type="ECO:0000259" key="4">
    <source>
        <dbReference type="PROSITE" id="PS51898"/>
    </source>
</evidence>
<dbReference type="GO" id="GO:0015074">
    <property type="term" value="P:DNA integration"/>
    <property type="evidence" value="ECO:0007669"/>
    <property type="project" value="UniProtKB-KW"/>
</dbReference>
<gene>
    <name evidence="5" type="ORF">APY04_0767</name>
</gene>
<dbReference type="Gene3D" id="1.10.443.10">
    <property type="entry name" value="Intergrase catalytic core"/>
    <property type="match status" value="1"/>
</dbReference>
<dbReference type="Proteomes" id="UP000059074">
    <property type="component" value="Unassembled WGS sequence"/>
</dbReference>
<dbReference type="STRING" id="121290.APY04_0767"/>
<dbReference type="PANTHER" id="PTHR30349">
    <property type="entry name" value="PHAGE INTEGRASE-RELATED"/>
    <property type="match status" value="1"/>
</dbReference>
<feature type="domain" description="Tyr recombinase" evidence="4">
    <location>
        <begin position="189"/>
        <end position="370"/>
    </location>
</feature>
<dbReference type="PROSITE" id="PS51898">
    <property type="entry name" value="TYR_RECOMBINASE"/>
    <property type="match status" value="1"/>
</dbReference>
<protein>
    <submittedName>
        <fullName evidence="5">Phage integrase</fullName>
    </submittedName>
</protein>
<dbReference type="PANTHER" id="PTHR30349:SF64">
    <property type="entry name" value="PROPHAGE INTEGRASE INTD-RELATED"/>
    <property type="match status" value="1"/>
</dbReference>
<evidence type="ECO:0000256" key="3">
    <source>
        <dbReference type="SAM" id="MobiDB-lite"/>
    </source>
</evidence>
<accession>A0A109BKX0</accession>
<dbReference type="InterPro" id="IPR011010">
    <property type="entry name" value="DNA_brk_join_enz"/>
</dbReference>
<evidence type="ECO:0000256" key="1">
    <source>
        <dbReference type="ARBA" id="ARBA00022908"/>
    </source>
</evidence>
<dbReference type="SUPFAM" id="SSF56349">
    <property type="entry name" value="DNA breaking-rejoining enzymes"/>
    <property type="match status" value="1"/>
</dbReference>
<dbReference type="GO" id="GO:0003677">
    <property type="term" value="F:DNA binding"/>
    <property type="evidence" value="ECO:0007669"/>
    <property type="project" value="InterPro"/>
</dbReference>
<keyword evidence="2" id="KW-0233">DNA recombination</keyword>
<evidence type="ECO:0000313" key="6">
    <source>
        <dbReference type="Proteomes" id="UP000059074"/>
    </source>
</evidence>
<sequence length="404" mass="46929">MSTYRPKDKNGNYRSPFFLYDFKIKPKGSKRSERFHGSTGQRTKKAADRVEAKLRELAALGQLNCTMTVNEACEKYWSQKLIHSRSADDQATILETLKEMFGADTQLITIDPDAISSAAEHFSRTRIRRFNRRTGEVESTKHYPTPSSVNRMIIEPMRRLLRRAKRVWGLPIDLEQFSWGDLLYEEPAERVRELGVEEELRMWAHLREDYAPLIEIYLISGRRRSDWIGLKKSKVDRTAGSATFPTRKRKETGEITVDLTDRELQIVREEWEKAPDCEYVFTYCVKQGAEKGERKPITKDGLRRVTGILFKRAGIENFRRHDFRHTFASRAGRASGGDPFVLMKGMDHQDLSSTARYRHVLESEVKKMRSAVTVSRTYPENVIRVDFDSDQKHQQNQAKKSKSE</sequence>
<reference evidence="5 6" key="1">
    <citation type="submission" date="2015-10" db="EMBL/GenBank/DDBJ databases">
        <title>Transcriptomic analysis of a linuron degrading triple-species bacterial consortium.</title>
        <authorList>
            <person name="Albers P."/>
        </authorList>
    </citation>
    <scope>NUCLEOTIDE SEQUENCE [LARGE SCALE GENOMIC DNA]</scope>
    <source>
        <strain evidence="5 6">WDL6</strain>
    </source>
</reference>
<comment type="caution">
    <text evidence="5">The sequence shown here is derived from an EMBL/GenBank/DDBJ whole genome shotgun (WGS) entry which is preliminary data.</text>
</comment>
<keyword evidence="6" id="KW-1185">Reference proteome</keyword>
<keyword evidence="1" id="KW-0229">DNA integration</keyword>
<dbReference type="EMBL" id="LMTR01000028">
    <property type="protein sequence ID" value="KWT70706.1"/>
    <property type="molecule type" value="Genomic_DNA"/>
</dbReference>